<sequence>MSRRDDDPPSLVSTMYRLFQEELIHRSPKDGELPIFMVSSGACCGRPVAQCSTPHNWRKICR</sequence>
<organism evidence="1">
    <name type="scientific">Cladocopium goreaui</name>
    <dbReference type="NCBI Taxonomy" id="2562237"/>
    <lineage>
        <taxon>Eukaryota</taxon>
        <taxon>Sar</taxon>
        <taxon>Alveolata</taxon>
        <taxon>Dinophyceae</taxon>
        <taxon>Suessiales</taxon>
        <taxon>Symbiodiniaceae</taxon>
        <taxon>Cladocopium</taxon>
    </lineage>
</organism>
<reference evidence="1" key="1">
    <citation type="submission" date="2022-10" db="EMBL/GenBank/DDBJ databases">
        <authorList>
            <person name="Chen Y."/>
            <person name="Dougan E. K."/>
            <person name="Chan C."/>
            <person name="Rhodes N."/>
            <person name="Thang M."/>
        </authorList>
    </citation>
    <scope>NUCLEOTIDE SEQUENCE</scope>
</reference>
<proteinExistence type="predicted"/>
<accession>A0A9P1DIV5</accession>
<keyword evidence="3" id="KW-1185">Reference proteome</keyword>
<name>A0A9P1DIV5_9DINO</name>
<dbReference type="Proteomes" id="UP001152797">
    <property type="component" value="Unassembled WGS sequence"/>
</dbReference>
<evidence type="ECO:0000313" key="2">
    <source>
        <dbReference type="EMBL" id="CAL1164544.1"/>
    </source>
</evidence>
<comment type="caution">
    <text evidence="1">The sequence shown here is derived from an EMBL/GenBank/DDBJ whole genome shotgun (WGS) entry which is preliminary data.</text>
</comment>
<dbReference type="EMBL" id="CAMXCT010005033">
    <property type="protein sequence ID" value="CAI4011169.1"/>
    <property type="molecule type" value="Genomic_DNA"/>
</dbReference>
<evidence type="ECO:0000313" key="1">
    <source>
        <dbReference type="EMBL" id="CAI4011169.1"/>
    </source>
</evidence>
<evidence type="ECO:0000313" key="3">
    <source>
        <dbReference type="Proteomes" id="UP001152797"/>
    </source>
</evidence>
<reference evidence="2" key="2">
    <citation type="submission" date="2024-04" db="EMBL/GenBank/DDBJ databases">
        <authorList>
            <person name="Chen Y."/>
            <person name="Shah S."/>
            <person name="Dougan E. K."/>
            <person name="Thang M."/>
            <person name="Chan C."/>
        </authorList>
    </citation>
    <scope>NUCLEOTIDE SEQUENCE [LARGE SCALE GENOMIC DNA]</scope>
</reference>
<dbReference type="EMBL" id="CAMXCT030005033">
    <property type="protein sequence ID" value="CAL4798481.1"/>
    <property type="molecule type" value="Genomic_DNA"/>
</dbReference>
<gene>
    <name evidence="1" type="ORF">C1SCF055_LOCUS36355</name>
</gene>
<dbReference type="AlphaFoldDB" id="A0A9P1DIV5"/>
<protein>
    <submittedName>
        <fullName evidence="1">Uncharacterized protein</fullName>
    </submittedName>
</protein>
<dbReference type="EMBL" id="CAMXCT020005033">
    <property type="protein sequence ID" value="CAL1164544.1"/>
    <property type="molecule type" value="Genomic_DNA"/>
</dbReference>